<accession>A0AAU9J3V7</accession>
<gene>
    <name evidence="1" type="ORF">BSTOLATCC_MIC22500</name>
</gene>
<protein>
    <submittedName>
        <fullName evidence="1">Uncharacterized protein</fullName>
    </submittedName>
</protein>
<reference evidence="1" key="1">
    <citation type="submission" date="2021-09" db="EMBL/GenBank/DDBJ databases">
        <authorList>
            <consortium name="AG Swart"/>
            <person name="Singh M."/>
            <person name="Singh A."/>
            <person name="Seah K."/>
            <person name="Emmerich C."/>
        </authorList>
    </citation>
    <scope>NUCLEOTIDE SEQUENCE</scope>
    <source>
        <strain evidence="1">ATCC30299</strain>
    </source>
</reference>
<evidence type="ECO:0000313" key="2">
    <source>
        <dbReference type="Proteomes" id="UP001162131"/>
    </source>
</evidence>
<dbReference type="AlphaFoldDB" id="A0AAU9J3V7"/>
<sequence length="156" mass="18213">MDFQLKLKLSGTARMGWCERVASLINKFQMIFIKNMWMRDVLIMSLMIFLGYYDGGDEDLSEEELNEDEMEEVDDRHEEAEWEMEEKLLEWAAKLEGEVLDDGELILTTGSLYLSMSEICTKTTSERQDEGEEMWSDVESRGQDIAKSKVKCKKKK</sequence>
<organism evidence="1 2">
    <name type="scientific">Blepharisma stoltei</name>
    <dbReference type="NCBI Taxonomy" id="1481888"/>
    <lineage>
        <taxon>Eukaryota</taxon>
        <taxon>Sar</taxon>
        <taxon>Alveolata</taxon>
        <taxon>Ciliophora</taxon>
        <taxon>Postciliodesmatophora</taxon>
        <taxon>Heterotrichea</taxon>
        <taxon>Heterotrichida</taxon>
        <taxon>Blepharismidae</taxon>
        <taxon>Blepharisma</taxon>
    </lineage>
</organism>
<name>A0AAU9J3V7_9CILI</name>
<keyword evidence="2" id="KW-1185">Reference proteome</keyword>
<comment type="caution">
    <text evidence="1">The sequence shown here is derived from an EMBL/GenBank/DDBJ whole genome shotgun (WGS) entry which is preliminary data.</text>
</comment>
<evidence type="ECO:0000313" key="1">
    <source>
        <dbReference type="EMBL" id="CAG9318627.1"/>
    </source>
</evidence>
<dbReference type="Proteomes" id="UP001162131">
    <property type="component" value="Unassembled WGS sequence"/>
</dbReference>
<proteinExistence type="predicted"/>
<dbReference type="EMBL" id="CAJZBQ010000021">
    <property type="protein sequence ID" value="CAG9318627.1"/>
    <property type="molecule type" value="Genomic_DNA"/>
</dbReference>